<name>A0A3M7REK6_BRAPC</name>
<accession>A0A3M7REK6</accession>
<dbReference type="Proteomes" id="UP000276133">
    <property type="component" value="Unassembled WGS sequence"/>
</dbReference>
<proteinExistence type="predicted"/>
<gene>
    <name evidence="1" type="ORF">BpHYR1_003916</name>
</gene>
<comment type="caution">
    <text evidence="1">The sequence shown here is derived from an EMBL/GenBank/DDBJ whole genome shotgun (WGS) entry which is preliminary data.</text>
</comment>
<protein>
    <submittedName>
        <fullName evidence="1">Uncharacterized protein</fullName>
    </submittedName>
</protein>
<dbReference type="EMBL" id="REGN01003555">
    <property type="protein sequence ID" value="RNA21960.1"/>
    <property type="molecule type" value="Genomic_DNA"/>
</dbReference>
<sequence>MAVHSGDFVRGQKKIWAASMIVCTVPNSNIKLTKYLYMQNNYLDKNEKKTLSILLEEIFYKKMTGKIFKKEISKQIGHSSMSSIDQKLNHAIKNFRIPIEETCCYSIKEESNDFYIMSYEEKKSRIFYSPKTILKVLSTVKIKTNLYAFCSSTFLKLFLSSTLSFLQLFLKEKWERKIADSFYAFLNPVGSTTSAAAAKVGLPRLRFFLNGLLTEAIGIWQSPIFNF</sequence>
<dbReference type="AlphaFoldDB" id="A0A3M7REK6"/>
<reference evidence="1 2" key="1">
    <citation type="journal article" date="2018" name="Sci. Rep.">
        <title>Genomic signatures of local adaptation to the degree of environmental predictability in rotifers.</title>
        <authorList>
            <person name="Franch-Gras L."/>
            <person name="Hahn C."/>
            <person name="Garcia-Roger E.M."/>
            <person name="Carmona M.J."/>
            <person name="Serra M."/>
            <person name="Gomez A."/>
        </authorList>
    </citation>
    <scope>NUCLEOTIDE SEQUENCE [LARGE SCALE GENOMIC DNA]</scope>
    <source>
        <strain evidence="1">HYR1</strain>
    </source>
</reference>
<keyword evidence="2" id="KW-1185">Reference proteome</keyword>
<evidence type="ECO:0000313" key="1">
    <source>
        <dbReference type="EMBL" id="RNA21960.1"/>
    </source>
</evidence>
<evidence type="ECO:0000313" key="2">
    <source>
        <dbReference type="Proteomes" id="UP000276133"/>
    </source>
</evidence>
<organism evidence="1 2">
    <name type="scientific">Brachionus plicatilis</name>
    <name type="common">Marine rotifer</name>
    <name type="synonym">Brachionus muelleri</name>
    <dbReference type="NCBI Taxonomy" id="10195"/>
    <lineage>
        <taxon>Eukaryota</taxon>
        <taxon>Metazoa</taxon>
        <taxon>Spiralia</taxon>
        <taxon>Gnathifera</taxon>
        <taxon>Rotifera</taxon>
        <taxon>Eurotatoria</taxon>
        <taxon>Monogononta</taxon>
        <taxon>Pseudotrocha</taxon>
        <taxon>Ploima</taxon>
        <taxon>Brachionidae</taxon>
        <taxon>Brachionus</taxon>
    </lineage>
</organism>